<reference evidence="2" key="1">
    <citation type="journal article" date="2023" name="Mol. Phylogenet. Evol.">
        <title>Genome-scale phylogeny and comparative genomics of the fungal order Sordariales.</title>
        <authorList>
            <person name="Hensen N."/>
            <person name="Bonometti L."/>
            <person name="Westerberg I."/>
            <person name="Brannstrom I.O."/>
            <person name="Guillou S."/>
            <person name="Cros-Aarteil S."/>
            <person name="Calhoun S."/>
            <person name="Haridas S."/>
            <person name="Kuo A."/>
            <person name="Mondo S."/>
            <person name="Pangilinan J."/>
            <person name="Riley R."/>
            <person name="LaButti K."/>
            <person name="Andreopoulos B."/>
            <person name="Lipzen A."/>
            <person name="Chen C."/>
            <person name="Yan M."/>
            <person name="Daum C."/>
            <person name="Ng V."/>
            <person name="Clum A."/>
            <person name="Steindorff A."/>
            <person name="Ohm R.A."/>
            <person name="Martin F."/>
            <person name="Silar P."/>
            <person name="Natvig D.O."/>
            <person name="Lalanne C."/>
            <person name="Gautier V."/>
            <person name="Ament-Velasquez S.L."/>
            <person name="Kruys A."/>
            <person name="Hutchinson M.I."/>
            <person name="Powell A.J."/>
            <person name="Barry K."/>
            <person name="Miller A.N."/>
            <person name="Grigoriev I.V."/>
            <person name="Debuchy R."/>
            <person name="Gladieux P."/>
            <person name="Hiltunen Thoren M."/>
            <person name="Johannesson H."/>
        </authorList>
    </citation>
    <scope>NUCLEOTIDE SEQUENCE</scope>
    <source>
        <strain evidence="2">CBS 892.96</strain>
    </source>
</reference>
<proteinExistence type="predicted"/>
<reference evidence="2" key="2">
    <citation type="submission" date="2023-05" db="EMBL/GenBank/DDBJ databases">
        <authorList>
            <consortium name="Lawrence Berkeley National Laboratory"/>
            <person name="Steindorff A."/>
            <person name="Hensen N."/>
            <person name="Bonometti L."/>
            <person name="Westerberg I."/>
            <person name="Brannstrom I.O."/>
            <person name="Guillou S."/>
            <person name="Cros-Aarteil S."/>
            <person name="Calhoun S."/>
            <person name="Haridas S."/>
            <person name="Kuo A."/>
            <person name="Mondo S."/>
            <person name="Pangilinan J."/>
            <person name="Riley R."/>
            <person name="Labutti K."/>
            <person name="Andreopoulos B."/>
            <person name="Lipzen A."/>
            <person name="Chen C."/>
            <person name="Yanf M."/>
            <person name="Daum C."/>
            <person name="Ng V."/>
            <person name="Clum A."/>
            <person name="Ohm R."/>
            <person name="Martin F."/>
            <person name="Silar P."/>
            <person name="Natvig D."/>
            <person name="Lalanne C."/>
            <person name="Gautier V."/>
            <person name="Ament-Velasquez S.L."/>
            <person name="Kruys A."/>
            <person name="Hutchinson M.I."/>
            <person name="Powell A.J."/>
            <person name="Barry K."/>
            <person name="Miller A.N."/>
            <person name="Grigoriev I.V."/>
            <person name="Debuchy R."/>
            <person name="Gladieux P."/>
            <person name="Thoren M.H."/>
            <person name="Johannesson H."/>
        </authorList>
    </citation>
    <scope>NUCLEOTIDE SEQUENCE</scope>
    <source>
        <strain evidence="2">CBS 892.96</strain>
    </source>
</reference>
<name>A0AAN6WBT6_9PEZI</name>
<feature type="region of interest" description="Disordered" evidence="1">
    <location>
        <begin position="135"/>
        <end position="199"/>
    </location>
</feature>
<gene>
    <name evidence="2" type="ORF">QBC36DRAFT_364812</name>
</gene>
<evidence type="ECO:0000256" key="1">
    <source>
        <dbReference type="SAM" id="MobiDB-lite"/>
    </source>
</evidence>
<dbReference type="Proteomes" id="UP001302321">
    <property type="component" value="Unassembled WGS sequence"/>
</dbReference>
<evidence type="ECO:0000313" key="2">
    <source>
        <dbReference type="EMBL" id="KAK4179103.1"/>
    </source>
</evidence>
<feature type="region of interest" description="Disordered" evidence="1">
    <location>
        <begin position="393"/>
        <end position="416"/>
    </location>
</feature>
<feature type="compositionally biased region" description="Basic and acidic residues" evidence="1">
    <location>
        <begin position="184"/>
        <end position="199"/>
    </location>
</feature>
<dbReference type="EMBL" id="MU866123">
    <property type="protein sequence ID" value="KAK4179103.1"/>
    <property type="molecule type" value="Genomic_DNA"/>
</dbReference>
<feature type="compositionally biased region" description="Basic and acidic residues" evidence="1">
    <location>
        <begin position="405"/>
        <end position="416"/>
    </location>
</feature>
<dbReference type="AlphaFoldDB" id="A0AAN6WBT6"/>
<keyword evidence="3" id="KW-1185">Reference proteome</keyword>
<comment type="caution">
    <text evidence="2">The sequence shown here is derived from an EMBL/GenBank/DDBJ whole genome shotgun (WGS) entry which is preliminary data.</text>
</comment>
<accession>A0AAN6WBT6</accession>
<evidence type="ECO:0000313" key="3">
    <source>
        <dbReference type="Proteomes" id="UP001302321"/>
    </source>
</evidence>
<protein>
    <submittedName>
        <fullName evidence="2">Uncharacterized protein</fullName>
    </submittedName>
</protein>
<organism evidence="2 3">
    <name type="scientific">Triangularia setosa</name>
    <dbReference type="NCBI Taxonomy" id="2587417"/>
    <lineage>
        <taxon>Eukaryota</taxon>
        <taxon>Fungi</taxon>
        <taxon>Dikarya</taxon>
        <taxon>Ascomycota</taxon>
        <taxon>Pezizomycotina</taxon>
        <taxon>Sordariomycetes</taxon>
        <taxon>Sordariomycetidae</taxon>
        <taxon>Sordariales</taxon>
        <taxon>Podosporaceae</taxon>
        <taxon>Triangularia</taxon>
    </lineage>
</organism>
<sequence>MCQGTIYDFWCPCIFHPTPPFFCFLPHGIHPPDFNFTFTHRPIADPLKATKAKTSHEIVYSQLNPAYEFCEEYLRSPTFDPREPLDMGGLCPAGSAITYQREDFISSRLCESCVMGGCEKNMEDVGVKTMKRSRYGWRSREEERERRGRRRRDRGVSPAGSTGRVGSVDALGRSRSRSVRSNRTVKENDYGSVRKADEPINDAEEVKEKLGEASLADLVEAMAKALEPYVINKKGSELSAGPVKEKGARSLSLTNWQDKPSVLTSDIKSSVLWTDNLLERDFDSKPDELMPPANALVLPQIIPGGDSLDDWPASGGQPVSEYDSDQKAVIVSPEAAEKNGEEERVDVAAVEGAKRVEQVSGSSNQSRHRRLYINRTPGQEPIHKLKFLRRGKSAARETGSFGEGSRVEEKEPIMIM</sequence>